<comment type="caution">
    <text evidence="1">The sequence shown here is derived from an EMBL/GenBank/DDBJ whole genome shotgun (WGS) entry which is preliminary data.</text>
</comment>
<keyword evidence="2" id="KW-1185">Reference proteome</keyword>
<reference evidence="1 2" key="1">
    <citation type="journal article" date="2023" name="Science">
        <title>Complex scaffold remodeling in plant triterpene biosynthesis.</title>
        <authorList>
            <person name="De La Pena R."/>
            <person name="Hodgson H."/>
            <person name="Liu J.C."/>
            <person name="Stephenson M.J."/>
            <person name="Martin A.C."/>
            <person name="Owen C."/>
            <person name="Harkess A."/>
            <person name="Leebens-Mack J."/>
            <person name="Jimenez L.E."/>
            <person name="Osbourn A."/>
            <person name="Sattely E.S."/>
        </authorList>
    </citation>
    <scope>NUCLEOTIDE SEQUENCE [LARGE SCALE GENOMIC DNA]</scope>
    <source>
        <strain evidence="2">cv. JPN11</strain>
        <tissue evidence="1">Leaf</tissue>
    </source>
</reference>
<dbReference type="Proteomes" id="UP001164539">
    <property type="component" value="Chromosome 11"/>
</dbReference>
<proteinExistence type="predicted"/>
<evidence type="ECO:0000313" key="1">
    <source>
        <dbReference type="EMBL" id="KAJ4706465.1"/>
    </source>
</evidence>
<evidence type="ECO:0000313" key="2">
    <source>
        <dbReference type="Proteomes" id="UP001164539"/>
    </source>
</evidence>
<organism evidence="1 2">
    <name type="scientific">Melia azedarach</name>
    <name type="common">Chinaberry tree</name>
    <dbReference type="NCBI Taxonomy" id="155640"/>
    <lineage>
        <taxon>Eukaryota</taxon>
        <taxon>Viridiplantae</taxon>
        <taxon>Streptophyta</taxon>
        <taxon>Embryophyta</taxon>
        <taxon>Tracheophyta</taxon>
        <taxon>Spermatophyta</taxon>
        <taxon>Magnoliopsida</taxon>
        <taxon>eudicotyledons</taxon>
        <taxon>Gunneridae</taxon>
        <taxon>Pentapetalae</taxon>
        <taxon>rosids</taxon>
        <taxon>malvids</taxon>
        <taxon>Sapindales</taxon>
        <taxon>Meliaceae</taxon>
        <taxon>Melia</taxon>
    </lineage>
</organism>
<protein>
    <submittedName>
        <fullName evidence="1">AP2-like ethylene-responsive transcription factor</fullName>
    </submittedName>
</protein>
<gene>
    <name evidence="1" type="ORF">OWV82_020107</name>
</gene>
<sequence length="533" mass="59572">MEVEKKSDENFCAPKSTASPISLSSAATSPANHTSQSQNSNLGFLINRTDHDQNQNQLVSHCSPEAHESIINSTINFSELDQVFLSGNSLQHETTPQKSQGSLQVNYYSSPETTAYFVLPIQSVEQRDGTVNGEISGESKTSMITVKEKNREPSTKWKYPEETRGNIERYETFLWDNSDPQAKPKTGGFANEEMAARAYDLAALKLWGVSAQINFPLRHVSRNPAYNKWQARLGKSKDTKGIYLGTFDSEEEAAKAYDVAAIRVKGLEAMTNFNISEYDVKSILESSKLPIGKGASKFLKENSVNDVLVKKRKTGKPPILHLQVNSDGVEHNPNFIPGHVHQNPNPSSDANLVEHSQDLAVPEKQKYTKQVLHEFPSHFLIKAYENPSSALLQVHKNDFQAISTEDGRALQIDKDLSGKIMEGVSSDGIFEDFIGEKDTYEDLVLDFFQENFLQQLSPHNEQFLFDLNDSNKHQNPHQNLDFQANPSLLGGLSTDTISGTDLWDYSKSTYGEEFLSREILKGESERNSNGSRN</sequence>
<dbReference type="EMBL" id="CM051404">
    <property type="protein sequence ID" value="KAJ4706465.1"/>
    <property type="molecule type" value="Genomic_DNA"/>
</dbReference>
<name>A0ACC1X4U7_MELAZ</name>
<accession>A0ACC1X4U7</accession>